<gene>
    <name evidence="7" type="ORF">SAMN05216313_12323</name>
</gene>
<evidence type="ECO:0000256" key="5">
    <source>
        <dbReference type="ARBA" id="ARBA00023136"/>
    </source>
</evidence>
<evidence type="ECO:0000313" key="7">
    <source>
        <dbReference type="EMBL" id="SET99480.1"/>
    </source>
</evidence>
<dbReference type="GeneID" id="93279318"/>
<reference evidence="8" key="1">
    <citation type="submission" date="2016-10" db="EMBL/GenBank/DDBJ databases">
        <authorList>
            <person name="Varghese N."/>
            <person name="Submissions S."/>
        </authorList>
    </citation>
    <scope>NUCLEOTIDE SEQUENCE [LARGE SCALE GENOMIC DNA]</scope>
    <source>
        <strain evidence="8">NLAE-zl-G277</strain>
    </source>
</reference>
<evidence type="ECO:0000313" key="8">
    <source>
        <dbReference type="Proteomes" id="UP000198508"/>
    </source>
</evidence>
<dbReference type="RefSeq" id="WP_092367520.1">
    <property type="nucleotide sequence ID" value="NZ_CABJCG010000020.1"/>
</dbReference>
<dbReference type="CDD" id="cd06580">
    <property type="entry name" value="TM_PBP1_transp_TpRbsC_like"/>
    <property type="match status" value="1"/>
</dbReference>
<feature type="transmembrane region" description="Helical" evidence="6">
    <location>
        <begin position="155"/>
        <end position="173"/>
    </location>
</feature>
<evidence type="ECO:0000256" key="4">
    <source>
        <dbReference type="ARBA" id="ARBA00022989"/>
    </source>
</evidence>
<organism evidence="7 8">
    <name type="scientific">Enterocloster lavalensis</name>
    <dbReference type="NCBI Taxonomy" id="460384"/>
    <lineage>
        <taxon>Bacteria</taxon>
        <taxon>Bacillati</taxon>
        <taxon>Bacillota</taxon>
        <taxon>Clostridia</taxon>
        <taxon>Lachnospirales</taxon>
        <taxon>Lachnospiraceae</taxon>
        <taxon>Enterocloster</taxon>
    </lineage>
</organism>
<feature type="transmembrane region" description="Helical" evidence="6">
    <location>
        <begin position="101"/>
        <end position="119"/>
    </location>
</feature>
<dbReference type="GO" id="GO:0005886">
    <property type="term" value="C:plasma membrane"/>
    <property type="evidence" value="ECO:0007669"/>
    <property type="project" value="UniProtKB-SubCell"/>
</dbReference>
<dbReference type="Pfam" id="PF02653">
    <property type="entry name" value="BPD_transp_2"/>
    <property type="match status" value="1"/>
</dbReference>
<dbReference type="Proteomes" id="UP000198508">
    <property type="component" value="Unassembled WGS sequence"/>
</dbReference>
<comment type="subcellular location">
    <subcellularLocation>
        <location evidence="1">Cell membrane</location>
        <topology evidence="1">Multi-pass membrane protein</topology>
    </subcellularLocation>
</comment>
<feature type="transmembrane region" description="Helical" evidence="6">
    <location>
        <begin position="302"/>
        <end position="322"/>
    </location>
</feature>
<evidence type="ECO:0000256" key="2">
    <source>
        <dbReference type="ARBA" id="ARBA00022475"/>
    </source>
</evidence>
<dbReference type="GO" id="GO:0022857">
    <property type="term" value="F:transmembrane transporter activity"/>
    <property type="evidence" value="ECO:0007669"/>
    <property type="project" value="InterPro"/>
</dbReference>
<dbReference type="PANTHER" id="PTHR47089">
    <property type="entry name" value="ABC TRANSPORTER, PERMEASE PROTEIN"/>
    <property type="match status" value="1"/>
</dbReference>
<evidence type="ECO:0000256" key="6">
    <source>
        <dbReference type="SAM" id="Phobius"/>
    </source>
</evidence>
<keyword evidence="5 6" id="KW-0472">Membrane</keyword>
<keyword evidence="8" id="KW-1185">Reference proteome</keyword>
<dbReference type="PANTHER" id="PTHR47089:SF1">
    <property type="entry name" value="GUANOSINE ABC TRANSPORTER PERMEASE PROTEIN NUPP"/>
    <property type="match status" value="1"/>
</dbReference>
<dbReference type="AlphaFoldDB" id="A0A1I0IQN0"/>
<keyword evidence="3 6" id="KW-0812">Transmembrane</keyword>
<feature type="transmembrane region" description="Helical" evidence="6">
    <location>
        <begin position="334"/>
        <end position="355"/>
    </location>
</feature>
<name>A0A1I0IQN0_9FIRM</name>
<protein>
    <submittedName>
        <fullName evidence="7">Nucleoside ABC transporter membrane protein</fullName>
    </submittedName>
</protein>
<feature type="transmembrane region" description="Helical" evidence="6">
    <location>
        <begin position="205"/>
        <end position="223"/>
    </location>
</feature>
<proteinExistence type="predicted"/>
<keyword evidence="4 6" id="KW-1133">Transmembrane helix</keyword>
<evidence type="ECO:0000256" key="1">
    <source>
        <dbReference type="ARBA" id="ARBA00004651"/>
    </source>
</evidence>
<dbReference type="STRING" id="460384.SAMN05216313_12323"/>
<feature type="transmembrane region" description="Helical" evidence="6">
    <location>
        <begin position="65"/>
        <end position="89"/>
    </location>
</feature>
<dbReference type="InterPro" id="IPR001851">
    <property type="entry name" value="ABC_transp_permease"/>
</dbReference>
<accession>A0A1I0IQN0</accession>
<evidence type="ECO:0000256" key="3">
    <source>
        <dbReference type="ARBA" id="ARBA00022692"/>
    </source>
</evidence>
<sequence>MEETIKRQRALTLVKRMETPGWFKIAVPVASIIGGFLFSAIFLMAAGESPIKVYSVMFGGAFGSLYGLGETVVKMIPLMIVSVGVSFAFKMQIWNAGGEGQLHIGAAAATYVVLHLQGYDKKTTLTAAFLAAFICAGLYGLIPAILKVKWKVNELITCLMLNYVGTLFISWLIQGPWKDPTGFAFPRTEKFPRVGEMPTFFGTRIHAGVVIGVVIALILWFILAKTKWGYEIKLIGTNPRVAEYAGIPVKRYVLAVMFVSAGIAGLAGMSEVCGITHRLQANFAAQVGPSGMTIAYLAQCHPLGAVLVSFLFGALLVGGNTIQKLGLPVSTVQMIQGSILFFVAAGTMFMNYRIVWKER</sequence>
<feature type="transmembrane region" description="Helical" evidence="6">
    <location>
        <begin position="21"/>
        <end position="45"/>
    </location>
</feature>
<dbReference type="EMBL" id="FOIM01000023">
    <property type="protein sequence ID" value="SET99480.1"/>
    <property type="molecule type" value="Genomic_DNA"/>
</dbReference>
<feature type="transmembrane region" description="Helical" evidence="6">
    <location>
        <begin position="125"/>
        <end position="146"/>
    </location>
</feature>
<keyword evidence="2" id="KW-1003">Cell membrane</keyword>